<keyword evidence="3" id="KW-1185">Reference proteome</keyword>
<evidence type="ECO:0000259" key="1">
    <source>
        <dbReference type="Pfam" id="PF13837"/>
    </source>
</evidence>
<gene>
    <name evidence="2" type="ORF">UY3_10338</name>
</gene>
<name>M7B3Q1_CHEMY</name>
<dbReference type="EMBL" id="KB540130">
    <property type="protein sequence ID" value="EMP32521.1"/>
    <property type="molecule type" value="Genomic_DNA"/>
</dbReference>
<dbReference type="PANTHER" id="PTHR47595:SF1">
    <property type="entry name" value="MYB_SANT-LIKE DNA-BINDING DOMAIN-CONTAINING PROTEIN"/>
    <property type="match status" value="1"/>
</dbReference>
<dbReference type="FunFam" id="1.10.10.60:FF:000032">
    <property type="entry name" value="Zinc finger and SCAN domain-containing 20"/>
    <property type="match status" value="1"/>
</dbReference>
<reference evidence="3" key="1">
    <citation type="journal article" date="2013" name="Nat. Genet.">
        <title>The draft genomes of soft-shell turtle and green sea turtle yield insights into the development and evolution of the turtle-specific body plan.</title>
        <authorList>
            <person name="Wang Z."/>
            <person name="Pascual-Anaya J."/>
            <person name="Zadissa A."/>
            <person name="Li W."/>
            <person name="Niimura Y."/>
            <person name="Huang Z."/>
            <person name="Li C."/>
            <person name="White S."/>
            <person name="Xiong Z."/>
            <person name="Fang D."/>
            <person name="Wang B."/>
            <person name="Ming Y."/>
            <person name="Chen Y."/>
            <person name="Zheng Y."/>
            <person name="Kuraku S."/>
            <person name="Pignatelli M."/>
            <person name="Herrero J."/>
            <person name="Beal K."/>
            <person name="Nozawa M."/>
            <person name="Li Q."/>
            <person name="Wang J."/>
            <person name="Zhang H."/>
            <person name="Yu L."/>
            <person name="Shigenobu S."/>
            <person name="Wang J."/>
            <person name="Liu J."/>
            <person name="Flicek P."/>
            <person name="Searle S."/>
            <person name="Wang J."/>
            <person name="Kuratani S."/>
            <person name="Yin Y."/>
            <person name="Aken B."/>
            <person name="Zhang G."/>
            <person name="Irie N."/>
        </authorList>
    </citation>
    <scope>NUCLEOTIDE SEQUENCE [LARGE SCALE GENOMIC DNA]</scope>
</reference>
<dbReference type="Pfam" id="PF13837">
    <property type="entry name" value="Myb_DNA-bind_4"/>
    <property type="match status" value="1"/>
</dbReference>
<sequence>METQGCKRTPAWSTQEVVDFIAVWGEESVQAQIRSSRRNTHIYTKITREMGEKGYTRDMQQCHVKIKDLHQVYQKAREVNSRSGSAPEPCRFYELHAIVGGNPTTAPKHSMDTTQESWVTLGNNKEDIVDKEDEDGTQASEGSILLNLWSNPFTGPVGGRA</sequence>
<feature type="domain" description="Myb/SANT-like DNA-binding" evidence="1">
    <location>
        <begin position="11"/>
        <end position="94"/>
    </location>
</feature>
<dbReference type="AlphaFoldDB" id="M7B3Q1"/>
<dbReference type="InterPro" id="IPR044822">
    <property type="entry name" value="Myb_DNA-bind_4"/>
</dbReference>
<protein>
    <submittedName>
        <fullName evidence="2">Zinc finger and SCAN domain-containing protein 29</fullName>
    </submittedName>
</protein>
<dbReference type="Gene3D" id="1.10.10.60">
    <property type="entry name" value="Homeodomain-like"/>
    <property type="match status" value="1"/>
</dbReference>
<evidence type="ECO:0000313" key="2">
    <source>
        <dbReference type="EMBL" id="EMP32521.1"/>
    </source>
</evidence>
<evidence type="ECO:0000313" key="3">
    <source>
        <dbReference type="Proteomes" id="UP000031443"/>
    </source>
</evidence>
<dbReference type="PANTHER" id="PTHR47595">
    <property type="entry name" value="HEAT SHOCK 70 KDA PROTEIN 14"/>
    <property type="match status" value="1"/>
</dbReference>
<dbReference type="Proteomes" id="UP000031443">
    <property type="component" value="Unassembled WGS sequence"/>
</dbReference>
<accession>M7B3Q1</accession>
<proteinExistence type="predicted"/>
<organism evidence="2 3">
    <name type="scientific">Chelonia mydas</name>
    <name type="common">Green sea-turtle</name>
    <name type="synonym">Chelonia agassizi</name>
    <dbReference type="NCBI Taxonomy" id="8469"/>
    <lineage>
        <taxon>Eukaryota</taxon>
        <taxon>Metazoa</taxon>
        <taxon>Chordata</taxon>
        <taxon>Craniata</taxon>
        <taxon>Vertebrata</taxon>
        <taxon>Euteleostomi</taxon>
        <taxon>Archelosauria</taxon>
        <taxon>Testudinata</taxon>
        <taxon>Testudines</taxon>
        <taxon>Cryptodira</taxon>
        <taxon>Durocryptodira</taxon>
        <taxon>Americhelydia</taxon>
        <taxon>Chelonioidea</taxon>
        <taxon>Cheloniidae</taxon>
        <taxon>Chelonia</taxon>
    </lineage>
</organism>